<evidence type="ECO:0000313" key="6">
    <source>
        <dbReference type="Proteomes" id="UP000434052"/>
    </source>
</evidence>
<dbReference type="Pfam" id="PF00072">
    <property type="entry name" value="Response_reg"/>
    <property type="match status" value="1"/>
</dbReference>
<protein>
    <recommendedName>
        <fullName evidence="4">Response regulatory domain-containing protein</fullName>
    </recommendedName>
</protein>
<dbReference type="CDD" id="cd17574">
    <property type="entry name" value="REC_OmpR"/>
    <property type="match status" value="1"/>
</dbReference>
<dbReference type="SMART" id="SM00028">
    <property type="entry name" value="TPR"/>
    <property type="match status" value="3"/>
</dbReference>
<evidence type="ECO:0000313" key="5">
    <source>
        <dbReference type="EMBL" id="TVM32601.1"/>
    </source>
</evidence>
<gene>
    <name evidence="5" type="ORF">DQK91_15125</name>
</gene>
<dbReference type="InterPro" id="IPR019734">
    <property type="entry name" value="TPR_rpt"/>
</dbReference>
<dbReference type="InterPro" id="IPR011990">
    <property type="entry name" value="TPR-like_helical_dom_sf"/>
</dbReference>
<dbReference type="InterPro" id="IPR011006">
    <property type="entry name" value="CheY-like_superfamily"/>
</dbReference>
<comment type="caution">
    <text evidence="5">The sequence shown here is derived from an EMBL/GenBank/DDBJ whole genome shotgun (WGS) entry which is preliminary data.</text>
</comment>
<dbReference type="PROSITE" id="PS50110">
    <property type="entry name" value="RESPONSE_REGULATORY"/>
    <property type="match status" value="2"/>
</dbReference>
<feature type="modified residue" description="4-aspartylphosphate" evidence="2">
    <location>
        <position position="55"/>
    </location>
</feature>
<evidence type="ECO:0000256" key="1">
    <source>
        <dbReference type="ARBA" id="ARBA00022553"/>
    </source>
</evidence>
<proteinExistence type="predicted"/>
<name>A0A6P1ZF44_9BACT</name>
<evidence type="ECO:0000259" key="4">
    <source>
        <dbReference type="PROSITE" id="PS50110"/>
    </source>
</evidence>
<dbReference type="InterPro" id="IPR050595">
    <property type="entry name" value="Bact_response_regulator"/>
</dbReference>
<feature type="domain" description="Response regulatory" evidence="4">
    <location>
        <begin position="397"/>
        <end position="516"/>
    </location>
</feature>
<dbReference type="Gene3D" id="3.40.50.2300">
    <property type="match status" value="2"/>
</dbReference>
<dbReference type="GO" id="GO:0000160">
    <property type="term" value="P:phosphorelay signal transduction system"/>
    <property type="evidence" value="ECO:0007669"/>
    <property type="project" value="InterPro"/>
</dbReference>
<reference evidence="5 6" key="1">
    <citation type="submission" date="2018-06" db="EMBL/GenBank/DDBJ databases">
        <title>Complete genome of Desulfovibrio marinus P48SEP.</title>
        <authorList>
            <person name="Crispim J.S."/>
            <person name="Vidigal P.M.P."/>
            <person name="Silva L.C.F."/>
            <person name="Araujo L.C."/>
            <person name="Laguardia C.N."/>
            <person name="Dias R.S."/>
            <person name="Sousa M.P."/>
            <person name="Paula S.O."/>
            <person name="Silva C."/>
        </authorList>
    </citation>
    <scope>NUCLEOTIDE SEQUENCE [LARGE SCALE GENOMIC DNA]</scope>
    <source>
        <strain evidence="5 6">P48SEP</strain>
    </source>
</reference>
<dbReference type="EMBL" id="QMIF01000010">
    <property type="protein sequence ID" value="TVM32601.1"/>
    <property type="molecule type" value="Genomic_DNA"/>
</dbReference>
<keyword evidence="1 2" id="KW-0597">Phosphoprotein</keyword>
<dbReference type="PANTHER" id="PTHR44591:SF3">
    <property type="entry name" value="RESPONSE REGULATORY DOMAIN-CONTAINING PROTEIN"/>
    <property type="match status" value="1"/>
</dbReference>
<dbReference type="Pfam" id="PF13432">
    <property type="entry name" value="TPR_16"/>
    <property type="match status" value="1"/>
</dbReference>
<dbReference type="SUPFAM" id="SSF48452">
    <property type="entry name" value="TPR-like"/>
    <property type="match status" value="1"/>
</dbReference>
<dbReference type="SMART" id="SM00448">
    <property type="entry name" value="REC"/>
    <property type="match status" value="2"/>
</dbReference>
<dbReference type="InterPro" id="IPR001789">
    <property type="entry name" value="Sig_transdc_resp-reg_receiver"/>
</dbReference>
<dbReference type="Gene3D" id="1.25.40.10">
    <property type="entry name" value="Tetratricopeptide repeat domain"/>
    <property type="match status" value="2"/>
</dbReference>
<dbReference type="Pfam" id="PF14559">
    <property type="entry name" value="TPR_19"/>
    <property type="match status" value="1"/>
</dbReference>
<feature type="domain" description="Response regulatory" evidence="4">
    <location>
        <begin position="5"/>
        <end position="122"/>
    </location>
</feature>
<dbReference type="OrthoDB" id="9790791at2"/>
<dbReference type="PANTHER" id="PTHR44591">
    <property type="entry name" value="STRESS RESPONSE REGULATOR PROTEIN 1"/>
    <property type="match status" value="1"/>
</dbReference>
<accession>A0A6P1ZF44</accession>
<sequence length="519" mass="57663">MQAKQVLLIEKDRIQQKVIANLLSVVGHDAVILNGDRDRLHGIIAHERIDVVLADWDLLSDGEQALLNDLKGLGVSSRIPLVTMLPERPSDEADNAREAGLEHFVKRPFGSEALDEAIRTVLPGSNDETPEPTQDPLRSTGYPKSMQEFLRSKAPLPQKRSADQMARSLFLEGKAALEAKSYARAASQFTAAIKVRPLFPDAFKGLAMAAQGARDMNRFRQYLLKTVEAHLRLRQLDKASAFFQVIRRHYPAAPNIFKIYGDALLRSGKVEDAVAVYQTAETLFPADPDVPLALAMIYQQSGRNEEAVERVTRVLEQDAADPRAGEMYMTLTGRQWRNASIDDIMDEADEDVEVVGFDSLDQPSAQDGAVFEEAEVVEIAMLEDTYSGPVRTLANPTLLIVDDEPHIRMLLEEALEELENEGVRILMAEDGAQGLETISREKPDLVFLDVMMPKMNGFDVCTAVKKQLALDNVFIVMLTAKGQEFDKVKGRESGTDIYMTKPFSPMDVLSLARKILGLN</sequence>
<organism evidence="5 6">
    <name type="scientific">Oceanidesulfovibrio marinus</name>
    <dbReference type="NCBI Taxonomy" id="370038"/>
    <lineage>
        <taxon>Bacteria</taxon>
        <taxon>Pseudomonadati</taxon>
        <taxon>Thermodesulfobacteriota</taxon>
        <taxon>Desulfovibrionia</taxon>
        <taxon>Desulfovibrionales</taxon>
        <taxon>Desulfovibrionaceae</taxon>
        <taxon>Oceanidesulfovibrio</taxon>
    </lineage>
</organism>
<dbReference type="AlphaFoldDB" id="A0A6P1ZF44"/>
<dbReference type="SUPFAM" id="SSF52172">
    <property type="entry name" value="CheY-like"/>
    <property type="match status" value="2"/>
</dbReference>
<evidence type="ECO:0000256" key="2">
    <source>
        <dbReference type="PROSITE-ProRule" id="PRU00169"/>
    </source>
</evidence>
<feature type="region of interest" description="Disordered" evidence="3">
    <location>
        <begin position="121"/>
        <end position="142"/>
    </location>
</feature>
<dbReference type="Proteomes" id="UP000434052">
    <property type="component" value="Unassembled WGS sequence"/>
</dbReference>
<feature type="modified residue" description="4-aspartylphosphate" evidence="2">
    <location>
        <position position="449"/>
    </location>
</feature>
<evidence type="ECO:0000256" key="3">
    <source>
        <dbReference type="SAM" id="MobiDB-lite"/>
    </source>
</evidence>
<dbReference type="RefSeq" id="WP_144306218.1">
    <property type="nucleotide sequence ID" value="NZ_QMIF01000010.1"/>
</dbReference>